<dbReference type="Pfam" id="PF04542">
    <property type="entry name" value="Sigma70_r2"/>
    <property type="match status" value="1"/>
</dbReference>
<keyword evidence="3" id="KW-0805">Transcription regulation</keyword>
<dbReference type="InterPro" id="IPR013325">
    <property type="entry name" value="RNA_pol_sigma_r2"/>
</dbReference>
<dbReference type="PANTHER" id="PTHR30173:SF43">
    <property type="entry name" value="ECF RNA POLYMERASE SIGMA FACTOR SIGI-RELATED"/>
    <property type="match status" value="1"/>
</dbReference>
<evidence type="ECO:0000256" key="2">
    <source>
        <dbReference type="ARBA" id="ARBA00011344"/>
    </source>
</evidence>
<dbReference type="Gene3D" id="3.10.450.50">
    <property type="match status" value="1"/>
</dbReference>
<proteinExistence type="inferred from homology"/>
<gene>
    <name evidence="9" type="ORF">KHQ06_16545</name>
</gene>
<dbReference type="PANTHER" id="PTHR30173">
    <property type="entry name" value="SIGMA 19 FACTOR"/>
    <property type="match status" value="1"/>
</dbReference>
<dbReference type="InterPro" id="IPR013249">
    <property type="entry name" value="RNA_pol_sigma70_r4_t2"/>
</dbReference>
<dbReference type="EMBL" id="CP074371">
    <property type="protein sequence ID" value="QVI24930.1"/>
    <property type="molecule type" value="Genomic_DNA"/>
</dbReference>
<evidence type="ECO:0000259" key="8">
    <source>
        <dbReference type="Pfam" id="PF08281"/>
    </source>
</evidence>
<evidence type="ECO:0000313" key="9">
    <source>
        <dbReference type="EMBL" id="QVI24930.1"/>
    </source>
</evidence>
<evidence type="ECO:0000256" key="6">
    <source>
        <dbReference type="ARBA" id="ARBA00023163"/>
    </source>
</evidence>
<comment type="similarity">
    <text evidence="1">Belongs to the sigma-70 factor family. ECF subfamily.</text>
</comment>
<reference evidence="9 10" key="1">
    <citation type="submission" date="2021-04" db="EMBL/GenBank/DDBJ databases">
        <title>Nocardia tengchongensis.</title>
        <authorList>
            <person name="Zhuang k."/>
            <person name="Ran Y."/>
            <person name="Li W."/>
        </authorList>
    </citation>
    <scope>NUCLEOTIDE SEQUENCE [LARGE SCALE GENOMIC DNA]</scope>
    <source>
        <strain evidence="9 10">CFH S0057</strain>
    </source>
</reference>
<keyword evidence="10" id="KW-1185">Reference proteome</keyword>
<evidence type="ECO:0000256" key="3">
    <source>
        <dbReference type="ARBA" id="ARBA00023015"/>
    </source>
</evidence>
<organism evidence="9 10">
    <name type="scientific">Nocardia tengchongensis</name>
    <dbReference type="NCBI Taxonomy" id="2055889"/>
    <lineage>
        <taxon>Bacteria</taxon>
        <taxon>Bacillati</taxon>
        <taxon>Actinomycetota</taxon>
        <taxon>Actinomycetes</taxon>
        <taxon>Mycobacteriales</taxon>
        <taxon>Nocardiaceae</taxon>
        <taxon>Nocardia</taxon>
    </lineage>
</organism>
<dbReference type="SUPFAM" id="SSF54427">
    <property type="entry name" value="NTF2-like"/>
    <property type="match status" value="1"/>
</dbReference>
<dbReference type="Gene3D" id="1.10.10.10">
    <property type="entry name" value="Winged helix-like DNA-binding domain superfamily/Winged helix DNA-binding domain"/>
    <property type="match status" value="1"/>
</dbReference>
<feature type="domain" description="RNA polymerase sigma-70 region 2" evidence="7">
    <location>
        <begin position="19"/>
        <end position="78"/>
    </location>
</feature>
<dbReference type="SUPFAM" id="SSF88946">
    <property type="entry name" value="Sigma2 domain of RNA polymerase sigma factors"/>
    <property type="match status" value="1"/>
</dbReference>
<comment type="subunit">
    <text evidence="2">Interacts transiently with the RNA polymerase catalytic core formed by RpoA, RpoB, RpoC and RpoZ (2 alpha, 1 beta, 1 beta' and 1 omega subunit) to form the RNA polymerase holoenzyme that can initiate transcription.</text>
</comment>
<dbReference type="InterPro" id="IPR032710">
    <property type="entry name" value="NTF2-like_dom_sf"/>
</dbReference>
<dbReference type="Pfam" id="PF08281">
    <property type="entry name" value="Sigma70_r4_2"/>
    <property type="match status" value="1"/>
</dbReference>
<evidence type="ECO:0000259" key="7">
    <source>
        <dbReference type="Pfam" id="PF04542"/>
    </source>
</evidence>
<name>A0ABX8D2J7_9NOCA</name>
<evidence type="ECO:0000256" key="5">
    <source>
        <dbReference type="ARBA" id="ARBA00023125"/>
    </source>
</evidence>
<dbReference type="InterPro" id="IPR014284">
    <property type="entry name" value="RNA_pol_sigma-70_dom"/>
</dbReference>
<evidence type="ECO:0000256" key="1">
    <source>
        <dbReference type="ARBA" id="ARBA00010641"/>
    </source>
</evidence>
<dbReference type="Gene3D" id="1.10.1740.10">
    <property type="match status" value="1"/>
</dbReference>
<dbReference type="SUPFAM" id="SSF88659">
    <property type="entry name" value="Sigma3 and sigma4 domains of RNA polymerase sigma factors"/>
    <property type="match status" value="1"/>
</dbReference>
<feature type="domain" description="RNA polymerase sigma factor 70 region 4 type 2" evidence="8">
    <location>
        <begin position="110"/>
        <end position="160"/>
    </location>
</feature>
<keyword evidence="6" id="KW-0804">Transcription</keyword>
<keyword evidence="5" id="KW-0238">DNA-binding</keyword>
<dbReference type="InterPro" id="IPR036388">
    <property type="entry name" value="WH-like_DNA-bd_sf"/>
</dbReference>
<dbReference type="InterPro" id="IPR013324">
    <property type="entry name" value="RNA_pol_sigma_r3/r4-like"/>
</dbReference>
<protein>
    <submittedName>
        <fullName evidence="9">Sigma-70 family RNA polymerase sigma factor</fullName>
    </submittedName>
</protein>
<keyword evidence="4" id="KW-0731">Sigma factor</keyword>
<dbReference type="NCBIfam" id="TIGR02937">
    <property type="entry name" value="sigma70-ECF"/>
    <property type="match status" value="1"/>
</dbReference>
<dbReference type="InterPro" id="IPR052704">
    <property type="entry name" value="ECF_Sigma-70_Domain"/>
</dbReference>
<dbReference type="InterPro" id="IPR007627">
    <property type="entry name" value="RNA_pol_sigma70_r2"/>
</dbReference>
<sequence>MGGQRDELDLVAREFELQRGRLQALAQRMLGSAAEAEDAVQESWLRLSRSETEGIENLAGWLTTVVSRVCLNMLQSRGTRREDALEDYDAPEAAFGPEQEALLGDSIGAALLVVLDTLTPTERLAFVLHDMFAVPFEDIAPILGKTPAAARQLASRGRRRVRGVDEIATDRDRQQEVVDAFLAASRGGDFAALLELLDPDVVVRADAIGITMGAEPEVRGAQAVATTFAGRAKAARPALVDGLAGLVWTTGGVPRVVFDFTVVDGRITAIELLADPGLLGELDLELRG</sequence>
<evidence type="ECO:0000256" key="4">
    <source>
        <dbReference type="ARBA" id="ARBA00023082"/>
    </source>
</evidence>
<dbReference type="Proteomes" id="UP000683310">
    <property type="component" value="Chromosome"/>
</dbReference>
<accession>A0ABX8D2J7</accession>
<evidence type="ECO:0000313" key="10">
    <source>
        <dbReference type="Proteomes" id="UP000683310"/>
    </source>
</evidence>